<name>C5BQJ6_TERTT</name>
<dbReference type="GO" id="GO:0008270">
    <property type="term" value="F:zinc ion binding"/>
    <property type="evidence" value="ECO:0007669"/>
    <property type="project" value="InterPro"/>
</dbReference>
<dbReference type="eggNOG" id="COG3384">
    <property type="taxonomic scope" value="Bacteria"/>
</dbReference>
<dbReference type="PIRSF" id="PIRSF006157">
    <property type="entry name" value="Doxgns_DODA"/>
    <property type="match status" value="1"/>
</dbReference>
<gene>
    <name evidence="7" type="ordered locus">TERTU_3328</name>
</gene>
<organism evidence="7 8">
    <name type="scientific">Teredinibacter turnerae (strain ATCC 39867 / T7901)</name>
    <dbReference type="NCBI Taxonomy" id="377629"/>
    <lineage>
        <taxon>Bacteria</taxon>
        <taxon>Pseudomonadati</taxon>
        <taxon>Pseudomonadota</taxon>
        <taxon>Gammaproteobacteria</taxon>
        <taxon>Cellvibrionales</taxon>
        <taxon>Cellvibrionaceae</taxon>
        <taxon>Teredinibacter</taxon>
    </lineage>
</organism>
<dbReference type="KEGG" id="ttu:TERTU_3328"/>
<keyword evidence="8" id="KW-1185">Reference proteome</keyword>
<keyword evidence="5 7" id="KW-0560">Oxidoreductase</keyword>
<comment type="similarity">
    <text evidence="2">Belongs to the DODA-type extradiol aromatic ring-opening dioxygenase family.</text>
</comment>
<evidence type="ECO:0000256" key="3">
    <source>
        <dbReference type="ARBA" id="ARBA00022723"/>
    </source>
</evidence>
<dbReference type="GO" id="GO:0016702">
    <property type="term" value="F:oxidoreductase activity, acting on single donors with incorporation of molecular oxygen, incorporation of two atoms of oxygen"/>
    <property type="evidence" value="ECO:0007669"/>
    <property type="project" value="UniProtKB-ARBA"/>
</dbReference>
<dbReference type="PANTHER" id="PTHR30096:SF0">
    <property type="entry name" value="4,5-DOPA DIOXYGENASE EXTRADIOL-LIKE PROTEIN"/>
    <property type="match status" value="1"/>
</dbReference>
<protein>
    <submittedName>
        <fullName evidence="7">4,5-DOPA extradiol dioxygenase-like protein</fullName>
        <ecNumber evidence="7">1.13.-.-</ecNumber>
    </submittedName>
</protein>
<evidence type="ECO:0000256" key="2">
    <source>
        <dbReference type="ARBA" id="ARBA00007581"/>
    </source>
</evidence>
<evidence type="ECO:0000259" key="6">
    <source>
        <dbReference type="Pfam" id="PF02900"/>
    </source>
</evidence>
<dbReference type="Proteomes" id="UP000009080">
    <property type="component" value="Chromosome"/>
</dbReference>
<evidence type="ECO:0000256" key="1">
    <source>
        <dbReference type="ARBA" id="ARBA00001947"/>
    </source>
</evidence>
<dbReference type="RefSeq" id="WP_015818290.1">
    <property type="nucleotide sequence ID" value="NC_012997.1"/>
</dbReference>
<dbReference type="CDD" id="cd07363">
    <property type="entry name" value="45_DOPA_Dioxygenase"/>
    <property type="match status" value="1"/>
</dbReference>
<dbReference type="HOGENOM" id="CLU_046582_2_1_6"/>
<sequence length="274" mass="30188">MQHLSENTRHRALFVSHGGGPLPLLGDPQHRDMRALLETIVQGTPSPAAIVVISAHWEASGVRVTGARNPSLLYDYGGFPDEAYHIQYPCPGEPALAQEIVELLRAEPALIGEVNAELDNSRGLDHGVFVPLKLMFPQANIPVVQVSLAAGLNPLQHIHIGRALAKLSRGNLLFIGSGFTFHNFRAFFSPSEESEAKNTAFLQWLDKTVGGALDEAQRVEQLTKWEQAPFARFCHPREEHLIPLMVVYGIAGRASSRSLHAQILNYTAGFYCWD</sequence>
<dbReference type="EMBL" id="CP001614">
    <property type="protein sequence ID" value="ACR12178.1"/>
    <property type="molecule type" value="Genomic_DNA"/>
</dbReference>
<dbReference type="EC" id="1.13.-.-" evidence="7"/>
<evidence type="ECO:0000313" key="8">
    <source>
        <dbReference type="Proteomes" id="UP000009080"/>
    </source>
</evidence>
<accession>C5BQJ6</accession>
<feature type="domain" description="Extradiol ring-cleavage dioxygenase class III enzyme subunit B" evidence="6">
    <location>
        <begin position="34"/>
        <end position="257"/>
    </location>
</feature>
<dbReference type="InterPro" id="IPR014436">
    <property type="entry name" value="Extradiol_dOase_DODA"/>
</dbReference>
<proteinExistence type="inferred from homology"/>
<reference evidence="7 8" key="1">
    <citation type="journal article" date="2009" name="PLoS ONE">
        <title>The complete genome of Teredinibacter turnerae T7901: an intracellular endosymbiont of marine wood-boring bivalves (shipworms).</title>
        <authorList>
            <person name="Yang J.C."/>
            <person name="Madupu R."/>
            <person name="Durkin A.S."/>
            <person name="Ekborg N.A."/>
            <person name="Pedamallu C.S."/>
            <person name="Hostetler J.B."/>
            <person name="Radune D."/>
            <person name="Toms B.S."/>
            <person name="Henrissat B."/>
            <person name="Coutinho P.M."/>
            <person name="Schwarz S."/>
            <person name="Field L."/>
            <person name="Trindade-Silva A.E."/>
            <person name="Soares C.A.G."/>
            <person name="Elshahawi S."/>
            <person name="Hanora A."/>
            <person name="Schmidt E.W."/>
            <person name="Haygood M.G."/>
            <person name="Posfai J."/>
            <person name="Benner J."/>
            <person name="Madinger C."/>
            <person name="Nove J."/>
            <person name="Anton B."/>
            <person name="Chaudhary K."/>
            <person name="Foster J."/>
            <person name="Holman A."/>
            <person name="Kumar S."/>
            <person name="Lessard P.A."/>
            <person name="Luyten Y.A."/>
            <person name="Slatko B."/>
            <person name="Wood N."/>
            <person name="Wu B."/>
            <person name="Teplitski M."/>
            <person name="Mougous J.D."/>
            <person name="Ward N."/>
            <person name="Eisen J.A."/>
            <person name="Badger J.H."/>
            <person name="Distel D.L."/>
        </authorList>
    </citation>
    <scope>NUCLEOTIDE SEQUENCE [LARGE SCALE GENOMIC DNA]</scope>
    <source>
        <strain evidence="8">ATCC 39867 / T7901</strain>
    </source>
</reference>
<dbReference type="SUPFAM" id="SSF53213">
    <property type="entry name" value="LigB-like"/>
    <property type="match status" value="1"/>
</dbReference>
<dbReference type="Pfam" id="PF02900">
    <property type="entry name" value="LigB"/>
    <property type="match status" value="1"/>
</dbReference>
<dbReference type="PANTHER" id="PTHR30096">
    <property type="entry name" value="4,5-DOPA DIOXYGENASE EXTRADIOL-LIKE PROTEIN"/>
    <property type="match status" value="1"/>
</dbReference>
<comment type="cofactor">
    <cofactor evidence="1">
        <name>Zn(2+)</name>
        <dbReference type="ChEBI" id="CHEBI:29105"/>
    </cofactor>
</comment>
<keyword evidence="3" id="KW-0479">Metal-binding</keyword>
<evidence type="ECO:0000256" key="5">
    <source>
        <dbReference type="ARBA" id="ARBA00023002"/>
    </source>
</evidence>
<evidence type="ECO:0000313" key="7">
    <source>
        <dbReference type="EMBL" id="ACR12178.1"/>
    </source>
</evidence>
<dbReference type="InterPro" id="IPR004183">
    <property type="entry name" value="Xdiol_dOase_suB"/>
</dbReference>
<dbReference type="OrthoDB" id="9790889at2"/>
<evidence type="ECO:0000256" key="4">
    <source>
        <dbReference type="ARBA" id="ARBA00022833"/>
    </source>
</evidence>
<dbReference type="GO" id="GO:0008198">
    <property type="term" value="F:ferrous iron binding"/>
    <property type="evidence" value="ECO:0007669"/>
    <property type="project" value="InterPro"/>
</dbReference>
<keyword evidence="4" id="KW-0862">Zinc</keyword>
<dbReference type="Gene3D" id="3.40.830.10">
    <property type="entry name" value="LigB-like"/>
    <property type="match status" value="1"/>
</dbReference>
<dbReference type="AlphaFoldDB" id="C5BQJ6"/>
<dbReference type="STRING" id="377629.TERTU_3328"/>